<proteinExistence type="predicted"/>
<dbReference type="PANTHER" id="PTHR47332:SF4">
    <property type="entry name" value="SET DOMAIN-CONTAINING PROTEIN 5"/>
    <property type="match status" value="1"/>
</dbReference>
<dbReference type="EMBL" id="JARIHO010000003">
    <property type="protein sequence ID" value="KAJ7364170.1"/>
    <property type="molecule type" value="Genomic_DNA"/>
</dbReference>
<dbReference type="Proteomes" id="UP001218218">
    <property type="component" value="Unassembled WGS sequence"/>
</dbReference>
<dbReference type="SUPFAM" id="SSF82199">
    <property type="entry name" value="SET domain"/>
    <property type="match status" value="1"/>
</dbReference>
<evidence type="ECO:0000313" key="2">
    <source>
        <dbReference type="EMBL" id="KAJ7364170.1"/>
    </source>
</evidence>
<gene>
    <name evidence="2" type="ORF">DFH08DRAFT_949781</name>
</gene>
<dbReference type="InterPro" id="IPR001214">
    <property type="entry name" value="SET_dom"/>
</dbReference>
<evidence type="ECO:0000259" key="1">
    <source>
        <dbReference type="PROSITE" id="PS50280"/>
    </source>
</evidence>
<sequence length="342" mass="38079">MLLDAPVVPLLPRPLILPPKKSTPPAFYIADAGLKGAGLFAAEDIPTGAVILVDRPIAVVPSNVNAHWKREAFDALLPRISQISRETLLALANCKPLSECPVVEGIALTNATGIYLSAPPSVAPQEYGGVFPLVCRANHSCGLNIAVKWDLPSFSVSMYALRPFRAGEEIYNQYIDVLAPRAERRAHLARYGFVCMCSHCDLPDEEAVTRSDAARAELRDWHQLHPRFLPWSTDMCRADDAIIVSNLRALALIEQEGLHGMRVPFIEEIALSYAVLGDEPRFREWAQQVVDFCAGQDPERATKFAGWIAHPRSYKQWGWRAKQRQLLDKQKEPADVDISIPW</sequence>
<feature type="domain" description="SET" evidence="1">
    <location>
        <begin position="25"/>
        <end position="175"/>
    </location>
</feature>
<organism evidence="2 3">
    <name type="scientific">Mycena albidolilacea</name>
    <dbReference type="NCBI Taxonomy" id="1033008"/>
    <lineage>
        <taxon>Eukaryota</taxon>
        <taxon>Fungi</taxon>
        <taxon>Dikarya</taxon>
        <taxon>Basidiomycota</taxon>
        <taxon>Agaricomycotina</taxon>
        <taxon>Agaricomycetes</taxon>
        <taxon>Agaricomycetidae</taxon>
        <taxon>Agaricales</taxon>
        <taxon>Marasmiineae</taxon>
        <taxon>Mycenaceae</taxon>
        <taxon>Mycena</taxon>
    </lineage>
</organism>
<dbReference type="Pfam" id="PF00856">
    <property type="entry name" value="SET"/>
    <property type="match status" value="1"/>
</dbReference>
<dbReference type="Gene3D" id="2.170.270.10">
    <property type="entry name" value="SET domain"/>
    <property type="match status" value="1"/>
</dbReference>
<dbReference type="InterPro" id="IPR053185">
    <property type="entry name" value="SET_domain_protein"/>
</dbReference>
<dbReference type="PROSITE" id="PS50280">
    <property type="entry name" value="SET"/>
    <property type="match status" value="1"/>
</dbReference>
<evidence type="ECO:0000313" key="3">
    <source>
        <dbReference type="Proteomes" id="UP001218218"/>
    </source>
</evidence>
<dbReference type="PANTHER" id="PTHR47332">
    <property type="entry name" value="SET DOMAIN-CONTAINING PROTEIN 5"/>
    <property type="match status" value="1"/>
</dbReference>
<name>A0AAD7ANV9_9AGAR</name>
<dbReference type="CDD" id="cd20071">
    <property type="entry name" value="SET_SMYD"/>
    <property type="match status" value="1"/>
</dbReference>
<dbReference type="SMART" id="SM00317">
    <property type="entry name" value="SET"/>
    <property type="match status" value="1"/>
</dbReference>
<dbReference type="AlphaFoldDB" id="A0AAD7ANV9"/>
<keyword evidence="3" id="KW-1185">Reference proteome</keyword>
<accession>A0AAD7ANV9</accession>
<protein>
    <recommendedName>
        <fullName evidence="1">SET domain-containing protein</fullName>
    </recommendedName>
</protein>
<comment type="caution">
    <text evidence="2">The sequence shown here is derived from an EMBL/GenBank/DDBJ whole genome shotgun (WGS) entry which is preliminary data.</text>
</comment>
<reference evidence="2" key="1">
    <citation type="submission" date="2023-03" db="EMBL/GenBank/DDBJ databases">
        <title>Massive genome expansion in bonnet fungi (Mycena s.s.) driven by repeated elements and novel gene families across ecological guilds.</title>
        <authorList>
            <consortium name="Lawrence Berkeley National Laboratory"/>
            <person name="Harder C.B."/>
            <person name="Miyauchi S."/>
            <person name="Viragh M."/>
            <person name="Kuo A."/>
            <person name="Thoen E."/>
            <person name="Andreopoulos B."/>
            <person name="Lu D."/>
            <person name="Skrede I."/>
            <person name="Drula E."/>
            <person name="Henrissat B."/>
            <person name="Morin E."/>
            <person name="Kohler A."/>
            <person name="Barry K."/>
            <person name="LaButti K."/>
            <person name="Morin E."/>
            <person name="Salamov A."/>
            <person name="Lipzen A."/>
            <person name="Mereny Z."/>
            <person name="Hegedus B."/>
            <person name="Baldrian P."/>
            <person name="Stursova M."/>
            <person name="Weitz H."/>
            <person name="Taylor A."/>
            <person name="Grigoriev I.V."/>
            <person name="Nagy L.G."/>
            <person name="Martin F."/>
            <person name="Kauserud H."/>
        </authorList>
    </citation>
    <scope>NUCLEOTIDE SEQUENCE</scope>
    <source>
        <strain evidence="2">CBHHK002</strain>
    </source>
</reference>
<dbReference type="InterPro" id="IPR046341">
    <property type="entry name" value="SET_dom_sf"/>
</dbReference>